<dbReference type="SUPFAM" id="SSF51430">
    <property type="entry name" value="NAD(P)-linked oxidoreductase"/>
    <property type="match status" value="1"/>
</dbReference>
<dbReference type="OrthoDB" id="9768793at2"/>
<dbReference type="EMBL" id="CP043504">
    <property type="protein sequence ID" value="QEO08917.1"/>
    <property type="molecule type" value="Genomic_DNA"/>
</dbReference>
<dbReference type="Pfam" id="PF00248">
    <property type="entry name" value="Aldo_ket_red"/>
    <property type="match status" value="1"/>
</dbReference>
<dbReference type="Gene3D" id="3.20.20.100">
    <property type="entry name" value="NADP-dependent oxidoreductase domain"/>
    <property type="match status" value="1"/>
</dbReference>
<protein>
    <submittedName>
        <fullName evidence="3">Aldo/keto reductase</fullName>
    </submittedName>
</protein>
<dbReference type="InterPro" id="IPR036812">
    <property type="entry name" value="NAD(P)_OxRdtase_dom_sf"/>
</dbReference>
<dbReference type="PANTHER" id="PTHR43625:SF40">
    <property type="entry name" value="ALDO-KETO REDUCTASE YAKC [NADP(+)]"/>
    <property type="match status" value="1"/>
</dbReference>
<name>A0A5C1Y7N5_9MICO</name>
<organism evidence="3 4">
    <name type="scientific">Protaetiibacter larvae</name>
    <dbReference type="NCBI Taxonomy" id="2592654"/>
    <lineage>
        <taxon>Bacteria</taxon>
        <taxon>Bacillati</taxon>
        <taxon>Actinomycetota</taxon>
        <taxon>Actinomycetes</taxon>
        <taxon>Micrococcales</taxon>
        <taxon>Microbacteriaceae</taxon>
        <taxon>Protaetiibacter</taxon>
    </lineage>
</organism>
<evidence type="ECO:0000259" key="2">
    <source>
        <dbReference type="Pfam" id="PF00248"/>
    </source>
</evidence>
<dbReference type="InterPro" id="IPR050791">
    <property type="entry name" value="Aldo-Keto_reductase"/>
</dbReference>
<evidence type="ECO:0000313" key="3">
    <source>
        <dbReference type="EMBL" id="QEO08917.1"/>
    </source>
</evidence>
<gene>
    <name evidence="3" type="ORF">FLP23_02110</name>
</gene>
<dbReference type="RefSeq" id="WP_149324348.1">
    <property type="nucleotide sequence ID" value="NZ_CP043504.1"/>
</dbReference>
<dbReference type="InterPro" id="IPR023210">
    <property type="entry name" value="NADP_OxRdtase_dom"/>
</dbReference>
<keyword evidence="4" id="KW-1185">Reference proteome</keyword>
<dbReference type="KEGG" id="lyk:FLP23_02110"/>
<evidence type="ECO:0000313" key="4">
    <source>
        <dbReference type="Proteomes" id="UP000322159"/>
    </source>
</evidence>
<dbReference type="InterPro" id="IPR020471">
    <property type="entry name" value="AKR"/>
</dbReference>
<keyword evidence="1" id="KW-0560">Oxidoreductase</keyword>
<proteinExistence type="predicted"/>
<feature type="domain" description="NADP-dependent oxidoreductase" evidence="2">
    <location>
        <begin position="13"/>
        <end position="302"/>
    </location>
</feature>
<dbReference type="GO" id="GO:0005737">
    <property type="term" value="C:cytoplasm"/>
    <property type="evidence" value="ECO:0007669"/>
    <property type="project" value="TreeGrafter"/>
</dbReference>
<dbReference type="Proteomes" id="UP000322159">
    <property type="component" value="Chromosome"/>
</dbReference>
<accession>A0A5C1Y7N5</accession>
<sequence>MTSFRGLDVGEQGFGGMALAEVYGPADTEASLATLHHAVDAGIRLIDTADVYGGGSNEELVGRLLKDRRDEVVLATKFGILRTPDADGFRARGDAAYPRQAVQASLRRLGVDRIDLYYYHRVDPRVPIEETVGALAELVREGVIGHIGLSEVTASELERANAVHPITAVQSEWSIWSRDVEAQVIPTAARLGVGFVAYSPLGRGFLASPVTELPEGDLRRNFPRFQEERLAANAPIGETVRRVAEAEGVTPAQLALAWLAERGRALGVGVVPIPSTRRAERIDENLAAAGIRLSAEALAALEPLGALVTGDRARFVADISQGRERAEAADAAGNA</sequence>
<dbReference type="AlphaFoldDB" id="A0A5C1Y7N5"/>
<dbReference type="PANTHER" id="PTHR43625">
    <property type="entry name" value="AFLATOXIN B1 ALDEHYDE REDUCTASE"/>
    <property type="match status" value="1"/>
</dbReference>
<evidence type="ECO:0000256" key="1">
    <source>
        <dbReference type="ARBA" id="ARBA00023002"/>
    </source>
</evidence>
<dbReference type="PRINTS" id="PR00069">
    <property type="entry name" value="ALDKETRDTASE"/>
</dbReference>
<reference evidence="3 4" key="1">
    <citation type="submission" date="2019-09" db="EMBL/GenBank/DDBJ databases">
        <title>Genome sequencing of strain KACC 19322.</title>
        <authorList>
            <person name="Heo J."/>
            <person name="Kim S.-J."/>
            <person name="Kim J.-S."/>
            <person name="Hong S.-B."/>
            <person name="Kwon S.-W."/>
        </authorList>
    </citation>
    <scope>NUCLEOTIDE SEQUENCE [LARGE SCALE GENOMIC DNA]</scope>
    <source>
        <strain evidence="3 4">KACC 19322</strain>
    </source>
</reference>
<dbReference type="GO" id="GO:0016491">
    <property type="term" value="F:oxidoreductase activity"/>
    <property type="evidence" value="ECO:0007669"/>
    <property type="project" value="UniProtKB-KW"/>
</dbReference>